<dbReference type="InterPro" id="IPR006059">
    <property type="entry name" value="SBP"/>
</dbReference>
<dbReference type="InterPro" id="IPR000524">
    <property type="entry name" value="Tscrpt_reg_HTH_GntR"/>
</dbReference>
<dbReference type="InterPro" id="IPR036390">
    <property type="entry name" value="WH_DNA-bd_sf"/>
</dbReference>
<proteinExistence type="predicted"/>
<keyword evidence="2" id="KW-0238">DNA-binding</keyword>
<gene>
    <name evidence="5" type="ORF">D7M11_24735</name>
</gene>
<sequence>MSGKTSQRLFRVRLEQMVGQLRQQITGGVLTPGGFLPSESDLARQYGMSNKSVRQGLDVLAQEGLIRKIPRVGSQIAERPVQPAATVTLGVNTSLERDIALSALLEKFHREHPSLRVQTMTLPGNAANFVKEYAANGLADAFLINRQYFQSMEESGLLPTLEPLSADPGAYRFLNDSFTADGLLYARPVQFSPVVLCYNTEHFREAGLPGPDSSWTWDDCLAVARLLAEQRGGYGLYFYERSYNRWPVFLLQSGMRFERDRFGECDIAGTPLLDSIRLFGRIIHDAVIFPNMLSESNDDIEDLFRTGKVSMILTSYTSLNELKHTAIAYDISTLPYLCEPRTLTVPIAACIRKSSPSPRKEAALVLVDFLSSEEAQRMIRCETLSIPALKSAAEAAAEDGLNRPPRFDLYRDILPSMRMHHDLNLTSAGFVMLWRMLKLYWSRVIDEETLCRDIRENLGEHIRQEAQG</sequence>
<dbReference type="RefSeq" id="WP_120749941.1">
    <property type="nucleotide sequence ID" value="NZ_RBAH01000021.1"/>
</dbReference>
<evidence type="ECO:0000313" key="6">
    <source>
        <dbReference type="Proteomes" id="UP000282311"/>
    </source>
</evidence>
<name>A0A3B0BUU0_9BACL</name>
<keyword evidence="3" id="KW-0804">Transcription</keyword>
<protein>
    <submittedName>
        <fullName evidence="5">Extracellular solute-binding protein</fullName>
    </submittedName>
</protein>
<feature type="domain" description="HTH gntR-type" evidence="4">
    <location>
        <begin position="11"/>
        <end position="79"/>
    </location>
</feature>
<dbReference type="PROSITE" id="PS50949">
    <property type="entry name" value="HTH_GNTR"/>
    <property type="match status" value="1"/>
</dbReference>
<dbReference type="EMBL" id="RBAH01000021">
    <property type="protein sequence ID" value="RKN76009.1"/>
    <property type="molecule type" value="Genomic_DNA"/>
</dbReference>
<dbReference type="SUPFAM" id="SSF53850">
    <property type="entry name" value="Periplasmic binding protein-like II"/>
    <property type="match status" value="1"/>
</dbReference>
<evidence type="ECO:0000256" key="1">
    <source>
        <dbReference type="ARBA" id="ARBA00023015"/>
    </source>
</evidence>
<reference evidence="5 6" key="1">
    <citation type="journal article" date="2007" name="Int. J. Syst. Evol. Microbiol.">
        <title>Paenibacillus ginsengarvi sp. nov., isolated from soil from ginseng cultivation.</title>
        <authorList>
            <person name="Yoon M.H."/>
            <person name="Ten L.N."/>
            <person name="Im W.T."/>
        </authorList>
    </citation>
    <scope>NUCLEOTIDE SEQUENCE [LARGE SCALE GENOMIC DNA]</scope>
    <source>
        <strain evidence="5 6">KCTC 13059</strain>
    </source>
</reference>
<keyword evidence="6" id="KW-1185">Reference proteome</keyword>
<accession>A0A3B0BUU0</accession>
<dbReference type="OrthoDB" id="2374506at2"/>
<dbReference type="Pfam" id="PF00392">
    <property type="entry name" value="GntR"/>
    <property type="match status" value="1"/>
</dbReference>
<dbReference type="SUPFAM" id="SSF46785">
    <property type="entry name" value="Winged helix' DNA-binding domain"/>
    <property type="match status" value="1"/>
</dbReference>
<dbReference type="Pfam" id="PF13416">
    <property type="entry name" value="SBP_bac_8"/>
    <property type="match status" value="1"/>
</dbReference>
<keyword evidence="1" id="KW-0805">Transcription regulation</keyword>
<evidence type="ECO:0000313" key="5">
    <source>
        <dbReference type="EMBL" id="RKN76009.1"/>
    </source>
</evidence>
<organism evidence="5 6">
    <name type="scientific">Paenibacillus ginsengarvi</name>
    <dbReference type="NCBI Taxonomy" id="400777"/>
    <lineage>
        <taxon>Bacteria</taxon>
        <taxon>Bacillati</taxon>
        <taxon>Bacillota</taxon>
        <taxon>Bacilli</taxon>
        <taxon>Bacillales</taxon>
        <taxon>Paenibacillaceae</taxon>
        <taxon>Paenibacillus</taxon>
    </lineage>
</organism>
<dbReference type="AlphaFoldDB" id="A0A3B0BUU0"/>
<dbReference type="SMART" id="SM00345">
    <property type="entry name" value="HTH_GNTR"/>
    <property type="match status" value="1"/>
</dbReference>
<dbReference type="CDD" id="cd07377">
    <property type="entry name" value="WHTH_GntR"/>
    <property type="match status" value="1"/>
</dbReference>
<evidence type="ECO:0000256" key="2">
    <source>
        <dbReference type="ARBA" id="ARBA00023125"/>
    </source>
</evidence>
<dbReference type="GO" id="GO:0003677">
    <property type="term" value="F:DNA binding"/>
    <property type="evidence" value="ECO:0007669"/>
    <property type="project" value="UniProtKB-KW"/>
</dbReference>
<evidence type="ECO:0000259" key="4">
    <source>
        <dbReference type="PROSITE" id="PS50949"/>
    </source>
</evidence>
<dbReference type="PANTHER" id="PTHR43649">
    <property type="entry name" value="ARABINOSE-BINDING PROTEIN-RELATED"/>
    <property type="match status" value="1"/>
</dbReference>
<dbReference type="PANTHER" id="PTHR43649:SF12">
    <property type="entry name" value="DIACETYLCHITOBIOSE BINDING PROTEIN DASA"/>
    <property type="match status" value="1"/>
</dbReference>
<comment type="caution">
    <text evidence="5">The sequence shown here is derived from an EMBL/GenBank/DDBJ whole genome shotgun (WGS) entry which is preliminary data.</text>
</comment>
<dbReference type="InterPro" id="IPR050490">
    <property type="entry name" value="Bact_solute-bd_prot1"/>
</dbReference>
<dbReference type="Gene3D" id="3.40.190.10">
    <property type="entry name" value="Periplasmic binding protein-like II"/>
    <property type="match status" value="1"/>
</dbReference>
<dbReference type="InterPro" id="IPR036388">
    <property type="entry name" value="WH-like_DNA-bd_sf"/>
</dbReference>
<evidence type="ECO:0000256" key="3">
    <source>
        <dbReference type="ARBA" id="ARBA00023163"/>
    </source>
</evidence>
<dbReference type="Gene3D" id="1.10.10.10">
    <property type="entry name" value="Winged helix-like DNA-binding domain superfamily/Winged helix DNA-binding domain"/>
    <property type="match status" value="1"/>
</dbReference>
<dbReference type="Proteomes" id="UP000282311">
    <property type="component" value="Unassembled WGS sequence"/>
</dbReference>
<dbReference type="PRINTS" id="PR00035">
    <property type="entry name" value="HTHGNTR"/>
</dbReference>
<dbReference type="GO" id="GO:0003700">
    <property type="term" value="F:DNA-binding transcription factor activity"/>
    <property type="evidence" value="ECO:0007669"/>
    <property type="project" value="InterPro"/>
</dbReference>